<dbReference type="AlphaFoldDB" id="A0A090D2G5"/>
<dbReference type="RefSeq" id="WP_041018131.1">
    <property type="nucleotide sequence ID" value="NZ_CCEJ010000008.1"/>
</dbReference>
<dbReference type="GO" id="GO:0046872">
    <property type="term" value="F:metal ion binding"/>
    <property type="evidence" value="ECO:0007669"/>
    <property type="project" value="UniProtKB-KW"/>
</dbReference>
<feature type="domain" description="Aminotransferase class V" evidence="9">
    <location>
        <begin position="4"/>
        <end position="365"/>
    </location>
</feature>
<evidence type="ECO:0000313" key="11">
    <source>
        <dbReference type="Proteomes" id="UP000031552"/>
    </source>
</evidence>
<evidence type="ECO:0000256" key="1">
    <source>
        <dbReference type="ARBA" id="ARBA00001933"/>
    </source>
</evidence>
<dbReference type="InterPro" id="IPR000192">
    <property type="entry name" value="Aminotrans_V_dom"/>
</dbReference>
<keyword evidence="5" id="KW-0663">Pyridoxal phosphate</keyword>
<dbReference type="PIRSF" id="PIRSF005572">
    <property type="entry name" value="NifS"/>
    <property type="match status" value="1"/>
</dbReference>
<dbReference type="InterPro" id="IPR015424">
    <property type="entry name" value="PyrdxlP-dep_Trfase"/>
</dbReference>
<evidence type="ECO:0000256" key="2">
    <source>
        <dbReference type="ARBA" id="ARBA00006490"/>
    </source>
</evidence>
<comment type="catalytic activity">
    <reaction evidence="8">
        <text>(sulfur carrier)-H + L-cysteine = (sulfur carrier)-SH + L-alanine</text>
        <dbReference type="Rhea" id="RHEA:43892"/>
        <dbReference type="Rhea" id="RHEA-COMP:14737"/>
        <dbReference type="Rhea" id="RHEA-COMP:14739"/>
        <dbReference type="ChEBI" id="CHEBI:29917"/>
        <dbReference type="ChEBI" id="CHEBI:35235"/>
        <dbReference type="ChEBI" id="CHEBI:57972"/>
        <dbReference type="ChEBI" id="CHEBI:64428"/>
        <dbReference type="EC" id="2.8.1.7"/>
    </reaction>
</comment>
<dbReference type="EC" id="2.8.1.7" evidence="10"/>
<comment type="cofactor">
    <cofactor evidence="1">
        <name>pyridoxal 5'-phosphate</name>
        <dbReference type="ChEBI" id="CHEBI:597326"/>
    </cofactor>
</comment>
<keyword evidence="7" id="KW-0411">Iron-sulfur</keyword>
<dbReference type="STRING" id="1437425.CSEC_1821"/>
<dbReference type="Gene3D" id="3.40.640.10">
    <property type="entry name" value="Type I PLP-dependent aspartate aminotransferase-like (Major domain)"/>
    <property type="match status" value="1"/>
</dbReference>
<evidence type="ECO:0000259" key="9">
    <source>
        <dbReference type="Pfam" id="PF00266"/>
    </source>
</evidence>
<accession>A0A090D2G5</accession>
<dbReference type="InterPro" id="IPR015422">
    <property type="entry name" value="PyrdxlP-dep_Trfase_small"/>
</dbReference>
<dbReference type="EMBL" id="CCEJ010000008">
    <property type="protein sequence ID" value="CDR34630.1"/>
    <property type="molecule type" value="Genomic_DNA"/>
</dbReference>
<evidence type="ECO:0000256" key="7">
    <source>
        <dbReference type="ARBA" id="ARBA00023014"/>
    </source>
</evidence>
<dbReference type="PANTHER" id="PTHR11601:SF34">
    <property type="entry name" value="CYSTEINE DESULFURASE"/>
    <property type="match status" value="1"/>
</dbReference>
<evidence type="ECO:0000313" key="10">
    <source>
        <dbReference type="EMBL" id="CDR34630.1"/>
    </source>
</evidence>
<proteinExistence type="inferred from homology"/>
<protein>
    <submittedName>
        <fullName evidence="10">Cysteine desulfurase</fullName>
        <ecNumber evidence="10">2.8.1.7</ecNumber>
    </submittedName>
</protein>
<gene>
    <name evidence="10" type="primary">nifs3</name>
    <name evidence="10" type="ORF">CSEC_1821</name>
</gene>
<dbReference type="SUPFAM" id="SSF53383">
    <property type="entry name" value="PLP-dependent transferases"/>
    <property type="match status" value="1"/>
</dbReference>
<reference evidence="10" key="2">
    <citation type="submission" date="2014-09" db="EMBL/GenBank/DDBJ databases">
        <title>Criblamydia sequanensis harbors a mega-plasmid encoding arsenite resistance.</title>
        <authorList>
            <person name="Bertelli C."/>
            <person name="Goesmann A."/>
            <person name="Greub G."/>
        </authorList>
    </citation>
    <scope>NUCLEOTIDE SEQUENCE [LARGE SCALE GENOMIC DNA]</scope>
    <source>
        <strain evidence="10">CRIB-18</strain>
    </source>
</reference>
<dbReference type="Pfam" id="PF00266">
    <property type="entry name" value="Aminotran_5"/>
    <property type="match status" value="1"/>
</dbReference>
<keyword evidence="6" id="KW-0408">Iron</keyword>
<dbReference type="GO" id="GO:0031071">
    <property type="term" value="F:cysteine desulfurase activity"/>
    <property type="evidence" value="ECO:0007669"/>
    <property type="project" value="UniProtKB-EC"/>
</dbReference>
<dbReference type="Gene3D" id="3.90.1150.10">
    <property type="entry name" value="Aspartate Aminotransferase, domain 1"/>
    <property type="match status" value="1"/>
</dbReference>
<keyword evidence="4" id="KW-0479">Metal-binding</keyword>
<dbReference type="Proteomes" id="UP000031552">
    <property type="component" value="Unassembled WGS sequence"/>
</dbReference>
<organism evidence="10 11">
    <name type="scientific">Candidatus Criblamydia sequanensis CRIB-18</name>
    <dbReference type="NCBI Taxonomy" id="1437425"/>
    <lineage>
        <taxon>Bacteria</taxon>
        <taxon>Pseudomonadati</taxon>
        <taxon>Chlamydiota</taxon>
        <taxon>Chlamydiia</taxon>
        <taxon>Parachlamydiales</taxon>
        <taxon>Candidatus Criblamydiaceae</taxon>
        <taxon>Candidatus Criblamydia</taxon>
    </lineage>
</organism>
<comment type="similarity">
    <text evidence="2">Belongs to the class-V pyridoxal-phosphate-dependent aminotransferase family. NifS/IscS subfamily.</text>
</comment>
<reference evidence="10" key="1">
    <citation type="submission" date="2013-12" db="EMBL/GenBank/DDBJ databases">
        <authorList>
            <person name="Linke B."/>
        </authorList>
    </citation>
    <scope>NUCLEOTIDE SEQUENCE [LARGE SCALE GENOMIC DNA]</scope>
    <source>
        <strain evidence="10">CRIB-18</strain>
    </source>
</reference>
<evidence type="ECO:0000256" key="3">
    <source>
        <dbReference type="ARBA" id="ARBA00022679"/>
    </source>
</evidence>
<dbReference type="OrthoDB" id="9808002at2"/>
<comment type="caution">
    <text evidence="10">The sequence shown here is derived from an EMBL/GenBank/DDBJ whole genome shotgun (WGS) entry which is preliminary data.</text>
</comment>
<dbReference type="InterPro" id="IPR015421">
    <property type="entry name" value="PyrdxlP-dep_Trfase_major"/>
</dbReference>
<dbReference type="GO" id="GO:0051536">
    <property type="term" value="F:iron-sulfur cluster binding"/>
    <property type="evidence" value="ECO:0007669"/>
    <property type="project" value="UniProtKB-KW"/>
</dbReference>
<dbReference type="eggNOG" id="COG1104">
    <property type="taxonomic scope" value="Bacteria"/>
</dbReference>
<sequence length="392" mass="42327">MKEIYLDNSMASKPSKKAVSEMMPYLGERFGSPYSPHKLGEKAQKGVQEGFRSLYSSLKANEQDTIVFTSSGAEAVNQAILSAYLTHTLESGRNQFLAGANDEAAAIMSLNRLKDFSCNYKLIGPNKQGLITKEAVGNALTPRTALVSLSLANGLTGVINPISQISELLKERAILFHVDATHAIGKLDLDLNELGVHFLSFGGETIHAPFGAGALYIKEGLKAAPFIQGGVEQAHLRGGPFSVAMLLALGTCLREAEETKMILATETARLRNLLEDLIIEKLPTALPFYQEEERLPHVSAIAFPGVTAETLLWRLNEEGVYASIGGGSLQQLSLILSSAGVPKDLAQAALSFSLSRETTQEDIENAANIIVKCVNQLLPLSSQLKFKRGEEE</sequence>
<evidence type="ECO:0000256" key="4">
    <source>
        <dbReference type="ARBA" id="ARBA00022723"/>
    </source>
</evidence>
<dbReference type="InterPro" id="IPR016454">
    <property type="entry name" value="Cysteine_dSase"/>
</dbReference>
<dbReference type="PANTHER" id="PTHR11601">
    <property type="entry name" value="CYSTEINE DESULFURYLASE FAMILY MEMBER"/>
    <property type="match status" value="1"/>
</dbReference>
<keyword evidence="3 10" id="KW-0808">Transferase</keyword>
<evidence type="ECO:0000256" key="8">
    <source>
        <dbReference type="ARBA" id="ARBA00050776"/>
    </source>
</evidence>
<keyword evidence="11" id="KW-1185">Reference proteome</keyword>
<evidence type="ECO:0000256" key="5">
    <source>
        <dbReference type="ARBA" id="ARBA00022898"/>
    </source>
</evidence>
<evidence type="ECO:0000256" key="6">
    <source>
        <dbReference type="ARBA" id="ARBA00023004"/>
    </source>
</evidence>
<name>A0A090D2G5_9BACT</name>